<dbReference type="GO" id="GO:0031177">
    <property type="term" value="F:phosphopantetheine binding"/>
    <property type="evidence" value="ECO:0007669"/>
    <property type="project" value="InterPro"/>
</dbReference>
<dbReference type="Pfam" id="PF00501">
    <property type="entry name" value="AMP-binding"/>
    <property type="match status" value="4"/>
</dbReference>
<sequence>MPHKTSSFCANWAADAFEKLQQENGQGIEGIINAAWAITLWCYSGDGDFSFPSVRNRTQSRCTASISGMSNIASLVQSMGDRTVEEVSNEPAVQLGPNSKQNPLSNTVAVFASSEDAMNYVTVVLKSYLTGLACTITTGQIACTLHYSEQAIDSKTADRIAATFSHIIDLIIAGADTTLNSVDIVSENDMRELWSWNHAQAPDTVYNCAQTLFQNQVRKQPRAMAIDAFDGSFTYEELDRCSDRIAHYLVSMEIGPESMVALCFEKSRWAIVALMGVVKAGGASVFIDPSNPRSRREEILKQIPNTEFVLTDKHHEKSWRQMGIRPIVICDELVKGLREFGITPRTGVCPDNLLYIIFTSGSTGIPKACQITHSAFLSGALQHAAKSNLGPRSRVLQLASYSFDVSVLEIITSLISGACVCTPGNDAMVRGLADVINQYQITWTFLTPSLVSLIKPDEVPTLKTLILGGELLHKSAIQTWAPRLQLVNGYGPSECSIAAAGDPRLDPDSDPANIGRAIGGLGWIVQADDHDRLVPIGAVGELLISGPILARGYLNNPEKTSEVFIKNPTWTKGAFGPAANFRRFYKTGDLARFNSDGTIQFIGRKDTQVKLRGLRIELGEIEHHIARNPCINHVAVHLPKQGPCSDKLVAVVSLKSFSKTSQPGNSKSAISLVNKAEAKAQLDAVKNHVTGNVPEYMIPSLFIAIEAWPLLTSAKLDRKRMQKWLQEMEVETYHGIIGLATPQNATGDQQAAQVKARLTDILSRILNIPADVIPDDKSFLGLGGDSITAMQVMSQCRSHGISLTVRDILRSKDLDELAVSAKSSSTVSDITSTEEKFDHPFQLSPVQRMYARKLRPDHEEMPEVHFNQSFWLRITKNTPRAVVRAGLDAIVSRHSMLRCRFHRDASGNWSQKTWARAEGAYRFKCHTLRSIEDAGVVATIAQRTLGLAGPVFSVDLLQLGQEQFLFMVAHHAVIDWVSWRILIRDLEVYIGTGAIGAVKPLPFQNWINMQAEHEAENGAPEKTLPFKVPPPNFAYWDIDASSNIIAETTEQTFRLNKETTASLLGDRPHKALRTETLDFLLSALFSSFGRIFSDRDLPTIFREGHGREPWDASLDVAGTVGWFTTMYPLAIEASPSEDVMSMLRKVKDVRHQVPDNGRPYFASRFHNERAAELFKDHDLIEISFDYLGQFQTLERPDATLRVEPRLDFMPQSDDMGKNLDRLSLIEITAEVIEGQMQYTFVYNKHMKFQDRILAWVETSKNTLDALILNTMKAQPSCTLSDFPLLPLSYDGLDKLVKNRLPRAGITNMAAVEDIYPCSSMQQGLLVSQSLSDTSVYEYCHVMEVRPGGSGATIDAERFAEAWAKVVQRHSSLRTVFLESAQSGLYDQVVVKATSSNTTIVRCSNEDVDSIFQQSTAVALNDRNPPHRLTICAVADDKLVCQLQINHAIVDGGSIANIFRDLSLAYRGNLPDDSGFRFGEYIGYIQRMDASTSLGFWTEHLRGVLPSIVPQLAPLEQPVGEDKLETFEMNMSLSPSSIQAFCERMSVTPVSLFQVAWAMVLKVYTESPDVCFGYLCSGRDAPLPGIEDGVGAFLTMLVCRLNLANDMSLGSALRTLADDFVKSLPHQHAGLDKIQHALGMSGSPLFNTLLSFHRNEHEKQQMDEDGILIQSLSVQDPTEYPLSLEIGFSKDKLTACMQHSIAHLSSGQARSIANTFDQALLNIVTNPDETVGGADLVGTYDIDKFTEFNATNMAFSDRLMFSSIEEHARSQPDAEAISSWDGTWTYKALDEESTRIAHHLRSLGVGPEIIVPHCFYKSAWAAITMLAISKAGGAFVGLDPAHPRDRLVDLMAEVKATIICVSPDTEPMFKDMENIQLVVIEPSFVDSLLLKAGSPCLELKPDNLACIILTSGTTGRPKTIAIEHRSMSTMSDLIGPRLDMNKSSRVFNFASFTYDISTHDIFVTWQRGGCVCMPSEEERVNDVAAAIRRLRANWVSMTNTVLSLLRPEQVPSLKFIITGGEPVAKETVETWVNAGGVKMVLGCGPAETTITMSVSAPINSNSHHRNIGRTYGGRTWIVDVNDHNKLLPLGAAGEVLIEGPQLARCYLGNPEKTAESFIFNPKWTQAMDINGETRRFYKSGDICRWNSDGSMSIVGRKDTQVKINGRRVELGEISYQVGSCLGNSQVKVVVDAMALPGLDTRGLTLVAFLQYPSDSPIQTMADSPLLMPASDEMVLGHVELQERLASRLPQYMVPSMYVPIASVPRTPNGKLDRRRMHKAIESLSKSQAARYSLVDTAKKAPQTDTEALLHNLWCSVLTMAPEAIGTNDSFFRLGGDSVCAIKLVAAAREQGMSLSVPLIFKSPRLSEMALAMSKVQESGENTDTVVEDRPFDLLPPGMSTSIEQIRAEVAEQCNIAASSIVDLYPCTPFQEALVGLSARLGGGAYMAQKVFRFTEKDFNKHQFRLAWRSVVASEPILRTRIVSTKDAGTLQAVTDQEIDWVETEQELESYLESDLKVPTTYGSPMIRLAFVNNIEARYFVWSAHHAVYDAWSAAMTVAHIRGALTGQDVPKSIPYKHFIRHLGQTSSESHDAFWDSQFPVTKATPMGYPPTPVDYKPTVHGVVKTILKTKVTGQGTVTAPTLFRAAWTVTLSQYSGSDDVIFAAALSGRTVPVTGIASMHGPTLATVPVRVDLLDMTGAGSTVQQYLDQLQTQTTEMMPYEQTGLYKIRRISESTRAAVDSIGSLLVIQANSSEDAVQDFNGMESVSLALDNFDSYPLVMICDTDSTGCVTVEARHDVSMISEQQTHLKTVLPSSDDVHEIMGWNGALPEASKRCIHHVVAARAKESPLAQAVCAWDGNFSYEELGQASDKLAAHLQGFGIHVESKVAICVEKSRWHVVAMMAVLKAGGAYTNLNPAYPASMLQHVIDELQATTIICSPQLADLLPSTPNMVILDNDFIERLPIPLSPVMSAISPRNSAMVVFTSGSTGKPKGVVIEHGQFSSMERYQSPQLGIQQSTRTLQFAAHWFDISNFDAFNTLMRGGCLCIPSESERLDNLSAAINKYGVNWATMVPTAAVALDPDEVPNLKHLSLGGEPIRPDLHARWSSRVHLINSYGPAECSVLAMLGKLTTDASPQNIGFGVGCRTWITDMHNHDRLLPVGCVGELCVEGPIVARGYLYRPDLTAQAFITDPGFASQLSLPMGTRIYKTGDLVRYGTDGSLIYVGRNDSQVKIHGRRIECGEVEHHMMRNSLPGHTVAVEKMYEGDSSEKPVLAAFICLQAADPTDTAKQVARVKPLDADTRRHVAHLREQLGISVPSYMVPSLFITLDKMPVTQTGKSDRKALRSLGAQLTPEELLQYRMADGAGDEGNDVFAPACSTPSELQLQLLWAQILDISADSIRSHDHFIQKGGDSVRAISIVTAVRQTLGKALTVTDIFRHPRLKDMATILDAQDNSNAMTGNAAASEEEGEEEVKEEEAAELAPFALLDGEEEERNNILDHASEQCNVSKEKIEDIYPCTPLQEGLMAISTYTPGAYVATRVFSIPEAINLGDFKAAWARAMEIFPILRTRIIPVLNNDLSSEPVTSSLQVVLKEQVIEWDEIRSSVKTYLAQNDSFRSRAIEYGQPLSAYALSQRSRRFVWSIHHALYDGVSTSRVLHVVQRLCRGDPVPASFPGFNRFLLHLSKTDATKSDQFWRQELGGGAPASFPRLPYSTYQAQPDSEFIFSFNLAHAKKRSGILKSTLMRSAWALLSARYMESDDIVFGETLSGRNSAVARVEDFVGPTITTVPVRVKLDGKLTVAQYLQRIQDGSISKTPFQHVGLQALRKLGPEVRASLQFNNLFEIFSQQQEDGDATDRSSGESLMEIKDSTLVTGFFNSYAIFVECILQRDDGVQIEVRYDKSVISAWQVERMCGHFEQITAQLCVPETRLLDDVDMAGPEDMALMNRWNEDGQWESVDSTVHDLFADQVRTQPHATAISGWDGEFTYEELDAASTIVAETLVSLWNVQSEDIVPLCFEKSKWTIVAALGVLKAGGAVTQLGISHPMARKLEVLQDTKARFIIASPEQASLFNGTLNDEQILIIGEQQVQKLGEHIQNFSTPLPQVMPNNTAYVLFTSGSTGRSKGIVVEHRNLCTSSRAHGTEFGINSGTRVMQLGAYTFDISCADIFTTLQRGGTVCIPSEDERVNDIAGAIEKYQANWMFTTPTVAQMLIPESVPSLRTLVLGGEAPNRDNVETWSEKVKLLLIWGPAETTIYASANPPATLECDPARLGRPLGCKLWLCHAEDYNRIAPLGCVGEIVVEGPTVSRGYLNDKAKTADAFIEDPHWALAQNKNNKNKSGIPRRMYKTGDLARYDEDGVLRYVGRKDNQVKLHGQRLELEEVEHHIMAHSTVRHAVTHIPRIGPLKDKLVAVLTFHGVSPLSSSSDDNTGEIMPLKSDTMAGIDMADIRQGLVDGLPSYMVPSVWIGVEAIPLNGNSKIDRKRMKEWFETMDHELYEKFMLGGASSDEDRDKEASTPQEAVVQGLVRRVLNNPSAGLTRSFLSLGGDSITAMQLRTQARTKGLELTVQDILKSKSLEILAAAAKPIGTSRFPSAAIVQQEQAEKGRHSFGLSPIQKLFFDSMTGHPSALHSFDQSFLFQINQKVDVAALRWALETIVSRHAMLRARFRKSPGGQWSQSIGCAGMSDSFGFSVKEVESSDQVERILMEEADGRFDIEQGPMFVGHLFEVSGSQEKQLLFLGAHHLVVDLVSWRIILNDLQELLFNGKLSATESPPSFQTWLQMQEQYASSLNIHEVLPYSAAVPATDLAYWGIKGQSNTYGAMIEKGFVLNELVTSKLFGSSNRALNTEPVDIMLAALMTAFRTVFSERPIPAIYSEGHGRESWDTSIDPNGTVGWFTTMSPVYLASLSNDLKENVRLTKDIRRSIPGNGMPHFSSRFLAPEGEERFGSSAPVELLFNYAGKYQQLETEDALFTAIDNQVCRPGSSVERFALFDISAAVRHEQARITINYNANMQHQDRILQWVATAETMLKQAAEVLDSNGPRISTISDFPQLQRHLDREKLAAIEELLLKSSIPMDNVLDMYPCTAMQHHMLAAQEQQHLGQGGRDGLFEVDISHYIKGKVDMERLKTAWQKVVDHHSILRTVFLPMPGDNHSYFQVLLSKYDAQRPVISCVDEEDLVARLRGFKSVNYSVNSGDKARPHQQFTLFTASSRVRTLVACKLEISHALNDGISTGILFRDLDIAYRGQQLKFVSKASEFGDYVLWSEKLKTQESVKYWRDIMDQGNSTSTTTPRLGRVSGYRKPTRKSLEICLDRALVAILPHFTRQQGVTLATFFQTVWGLVLQSTASPSSSLPVGKWSSSSSTAAKTTHPLSPFFGYMTANRDAFPGAEDMVGPLTNMLLCPTNLDASMRVADLLKKRQSQYLDALPQQFGLEQAVKETMHERGENWEGRLPRGLCSSVMSLQYTDTDDENIPTTNNETKDSRHTGNSITRRSVSDNHYQTTSTGPQLPNSGRKRSLASGRSVSTPLRVGKTRTSDVQSKHEKGEDNLELLPLEYEDPNDYDISVGVQIATTRRNANSQNHQQYLLGKNSHDTNTSVQIKAQFVYWTDAISDARAAFIKRSFERCAAELVGSHYGNSGSPLSSTALTSTHSSVPASSAGLRVWMLIRRVGMVSA</sequence>
<dbReference type="SUPFAM" id="SSF52777">
    <property type="entry name" value="CoA-dependent acyltransferases"/>
    <property type="match status" value="13"/>
</dbReference>
<organism evidence="8 9">
    <name type="scientific">Phaeosphaeria nodorum (strain SN15 / ATCC MYA-4574 / FGSC 10173)</name>
    <name type="common">Glume blotch fungus</name>
    <name type="synonym">Parastagonospora nodorum</name>
    <dbReference type="NCBI Taxonomy" id="321614"/>
    <lineage>
        <taxon>Eukaryota</taxon>
        <taxon>Fungi</taxon>
        <taxon>Dikarya</taxon>
        <taxon>Ascomycota</taxon>
        <taxon>Pezizomycotina</taxon>
        <taxon>Dothideomycetes</taxon>
        <taxon>Pleosporomycetidae</taxon>
        <taxon>Pleosporales</taxon>
        <taxon>Pleosporineae</taxon>
        <taxon>Phaeosphaeriaceae</taxon>
        <taxon>Parastagonospora</taxon>
    </lineage>
</organism>
<dbReference type="CDD" id="cd19542">
    <property type="entry name" value="CT_NRPS-like"/>
    <property type="match status" value="1"/>
</dbReference>
<dbReference type="CDD" id="cd19534">
    <property type="entry name" value="E_NRPS"/>
    <property type="match status" value="2"/>
</dbReference>
<dbReference type="SMART" id="SM00823">
    <property type="entry name" value="PKS_PP"/>
    <property type="match status" value="4"/>
</dbReference>
<dbReference type="FunFam" id="1.10.1200.10:FF:000046">
    <property type="entry name" value="Nonribosomal peptide synthetase easA"/>
    <property type="match status" value="1"/>
</dbReference>
<feature type="region of interest" description="Disordered" evidence="6">
    <location>
        <begin position="5464"/>
        <end position="5545"/>
    </location>
</feature>
<dbReference type="FunFam" id="3.30.559.10:FF:000017">
    <property type="entry name" value="Nonribosomal peptide synthase Pes1"/>
    <property type="match status" value="1"/>
</dbReference>
<dbReference type="CDD" id="cd05918">
    <property type="entry name" value="A_NRPS_SidN3_like"/>
    <property type="match status" value="4"/>
</dbReference>
<dbReference type="Gene3D" id="3.30.559.10">
    <property type="entry name" value="Chloramphenicol acetyltransferase-like domain"/>
    <property type="match status" value="6"/>
</dbReference>
<keyword evidence="3" id="KW-0597">Phosphoprotein</keyword>
<dbReference type="InterPro" id="IPR045851">
    <property type="entry name" value="AMP-bd_C_sf"/>
</dbReference>
<dbReference type="InterPro" id="IPR006162">
    <property type="entry name" value="Ppantetheine_attach_site"/>
</dbReference>
<dbReference type="NCBIfam" id="NF003417">
    <property type="entry name" value="PRK04813.1"/>
    <property type="match status" value="4"/>
</dbReference>
<dbReference type="Proteomes" id="UP000663193">
    <property type="component" value="Chromosome 14"/>
</dbReference>
<comment type="similarity">
    <text evidence="5">Belongs to the NRP synthetase family.</text>
</comment>
<dbReference type="PROSITE" id="PS00012">
    <property type="entry name" value="PHOSPHOPANTETHEINE"/>
    <property type="match status" value="1"/>
</dbReference>
<dbReference type="FunFam" id="3.30.300.30:FF:000015">
    <property type="entry name" value="Nonribosomal peptide synthase SidD"/>
    <property type="match status" value="4"/>
</dbReference>
<accession>A0A7U2FD95</accession>
<dbReference type="FunFam" id="3.40.50.12780:FF:000014">
    <property type="entry name" value="Nonribosomal peptide synthetase 1"/>
    <property type="match status" value="4"/>
</dbReference>
<dbReference type="InterPro" id="IPR023213">
    <property type="entry name" value="CAT-like_dom_sf"/>
</dbReference>
<dbReference type="Gene3D" id="3.40.50.980">
    <property type="match status" value="2"/>
</dbReference>
<feature type="domain" description="Carrier" evidence="7">
    <location>
        <begin position="3378"/>
        <end position="3452"/>
    </location>
</feature>
<dbReference type="EMBL" id="CP069036">
    <property type="protein sequence ID" value="QRD03136.1"/>
    <property type="molecule type" value="Genomic_DNA"/>
</dbReference>
<gene>
    <name evidence="8" type="ORF">JI435_140980</name>
</gene>
<dbReference type="Pfam" id="PF00550">
    <property type="entry name" value="PP-binding"/>
    <property type="match status" value="4"/>
</dbReference>
<dbReference type="Gene3D" id="3.40.50.12780">
    <property type="entry name" value="N-terminal domain of ligase-like"/>
    <property type="match status" value="3"/>
</dbReference>
<evidence type="ECO:0000313" key="9">
    <source>
        <dbReference type="Proteomes" id="UP000663193"/>
    </source>
</evidence>
<feature type="domain" description="Carrier" evidence="7">
    <location>
        <begin position="4512"/>
        <end position="4586"/>
    </location>
</feature>
<evidence type="ECO:0000256" key="5">
    <source>
        <dbReference type="ARBA" id="ARBA00029454"/>
    </source>
</evidence>
<dbReference type="NCBIfam" id="TIGR01733">
    <property type="entry name" value="AA-adenyl-dom"/>
    <property type="match status" value="4"/>
</dbReference>
<dbReference type="SUPFAM" id="SSF47336">
    <property type="entry name" value="ACP-like"/>
    <property type="match status" value="4"/>
</dbReference>
<dbReference type="PANTHER" id="PTHR45527">
    <property type="entry name" value="NONRIBOSOMAL PEPTIDE SYNTHETASE"/>
    <property type="match status" value="1"/>
</dbReference>
<dbReference type="SUPFAM" id="SSF56801">
    <property type="entry name" value="Acetyl-CoA synthetase-like"/>
    <property type="match status" value="4"/>
</dbReference>
<dbReference type="FunFam" id="3.40.50.980:FF:000001">
    <property type="entry name" value="Non-ribosomal peptide synthetase"/>
    <property type="match status" value="1"/>
</dbReference>
<proteinExistence type="inferred from homology"/>
<keyword evidence="9" id="KW-1185">Reference proteome</keyword>
<dbReference type="InterPro" id="IPR036736">
    <property type="entry name" value="ACP-like_sf"/>
</dbReference>
<dbReference type="Gene3D" id="3.30.559.30">
    <property type="entry name" value="Nonribosomal peptide synthetase, condensation domain"/>
    <property type="match status" value="7"/>
</dbReference>
<dbReference type="Gene3D" id="3.30.300.30">
    <property type="match status" value="4"/>
</dbReference>
<dbReference type="InterPro" id="IPR020845">
    <property type="entry name" value="AMP-binding_CS"/>
</dbReference>
<dbReference type="InterPro" id="IPR000873">
    <property type="entry name" value="AMP-dep_synth/lig_dom"/>
</dbReference>
<keyword evidence="4" id="KW-0436">Ligase</keyword>
<dbReference type="PROSITE" id="PS50075">
    <property type="entry name" value="CARRIER"/>
    <property type="match status" value="4"/>
</dbReference>
<dbReference type="Pfam" id="PF00668">
    <property type="entry name" value="Condensation"/>
    <property type="match status" value="6"/>
</dbReference>
<evidence type="ECO:0000313" key="8">
    <source>
        <dbReference type="EMBL" id="QRD03136.1"/>
    </source>
</evidence>
<reference evidence="9" key="1">
    <citation type="journal article" date="2021" name="BMC Genomics">
        <title>Chromosome-level genome assembly and manually-curated proteome of model necrotroph Parastagonospora nodorum Sn15 reveals a genome-wide trove of candidate effector homologs, and redundancy of virulence-related functions within an accessory chromosome.</title>
        <authorList>
            <person name="Bertazzoni S."/>
            <person name="Jones D.A.B."/>
            <person name="Phan H.T."/>
            <person name="Tan K.-C."/>
            <person name="Hane J.K."/>
        </authorList>
    </citation>
    <scope>NUCLEOTIDE SEQUENCE [LARGE SCALE GENOMIC DNA]</scope>
    <source>
        <strain evidence="9">SN15 / ATCC MYA-4574 / FGSC 10173)</strain>
    </source>
</reference>
<evidence type="ECO:0000256" key="6">
    <source>
        <dbReference type="SAM" id="MobiDB-lite"/>
    </source>
</evidence>
<dbReference type="CDD" id="cd19545">
    <property type="entry name" value="FUM14_C_NRPS-like"/>
    <property type="match status" value="2"/>
</dbReference>
<dbReference type="GO" id="GO:0016874">
    <property type="term" value="F:ligase activity"/>
    <property type="evidence" value="ECO:0007669"/>
    <property type="project" value="UniProtKB-KW"/>
</dbReference>
<evidence type="ECO:0000259" key="7">
    <source>
        <dbReference type="PROSITE" id="PS50075"/>
    </source>
</evidence>
<evidence type="ECO:0000256" key="2">
    <source>
        <dbReference type="ARBA" id="ARBA00022450"/>
    </source>
</evidence>
<comment type="pathway">
    <text evidence="1">Mycotoxin biosynthesis.</text>
</comment>
<dbReference type="InterPro" id="IPR009081">
    <property type="entry name" value="PP-bd_ACP"/>
</dbReference>
<dbReference type="InterPro" id="IPR010071">
    <property type="entry name" value="AA_adenyl_dom"/>
</dbReference>
<keyword evidence="2" id="KW-0596">Phosphopantetheine</keyword>
<dbReference type="InterPro" id="IPR020806">
    <property type="entry name" value="PKS_PP-bd"/>
</dbReference>
<dbReference type="SMART" id="SM01294">
    <property type="entry name" value="PKS_PP_betabranch"/>
    <property type="match status" value="1"/>
</dbReference>
<dbReference type="InterPro" id="IPR042099">
    <property type="entry name" value="ANL_N_sf"/>
</dbReference>
<feature type="compositionally biased region" description="Polar residues" evidence="6">
    <location>
        <begin position="5485"/>
        <end position="5510"/>
    </location>
</feature>
<dbReference type="PANTHER" id="PTHR45527:SF16">
    <property type="entry name" value="NONRIBOSOMAL PEPTIDE SYNTHASE ATNA-RELATED"/>
    <property type="match status" value="1"/>
</dbReference>
<feature type="domain" description="Carrier" evidence="7">
    <location>
        <begin position="749"/>
        <end position="825"/>
    </location>
</feature>
<dbReference type="Gene3D" id="2.30.38.10">
    <property type="entry name" value="Luciferase, Domain 3"/>
    <property type="match status" value="1"/>
</dbReference>
<dbReference type="FunFam" id="3.30.559.30:FF:000003">
    <property type="entry name" value="Nonribosomal peptide synthase SidD"/>
    <property type="match status" value="1"/>
</dbReference>
<evidence type="ECO:0000256" key="1">
    <source>
        <dbReference type="ARBA" id="ARBA00004685"/>
    </source>
</evidence>
<dbReference type="FunFam" id="3.30.559.30:FF:000005">
    <property type="entry name" value="Nonribosomal peptide synthase Pes1"/>
    <property type="match status" value="1"/>
</dbReference>
<dbReference type="GO" id="GO:0019748">
    <property type="term" value="P:secondary metabolic process"/>
    <property type="evidence" value="ECO:0007669"/>
    <property type="project" value="UniProtKB-ARBA"/>
</dbReference>
<dbReference type="Gene3D" id="1.10.1200.10">
    <property type="entry name" value="ACP-like"/>
    <property type="match status" value="4"/>
</dbReference>
<dbReference type="OrthoDB" id="416786at2759"/>
<dbReference type="PROSITE" id="PS00455">
    <property type="entry name" value="AMP_BINDING"/>
    <property type="match status" value="4"/>
</dbReference>
<dbReference type="VEuPathDB" id="FungiDB:JI435_140980"/>
<protein>
    <recommendedName>
        <fullName evidence="7">Carrier domain-containing protein</fullName>
    </recommendedName>
</protein>
<dbReference type="FunFam" id="3.30.559.10:FF:000016">
    <property type="entry name" value="Nonribosomal peptide synthase Pes1"/>
    <property type="match status" value="2"/>
</dbReference>
<evidence type="ECO:0000256" key="4">
    <source>
        <dbReference type="ARBA" id="ARBA00022598"/>
    </source>
</evidence>
<evidence type="ECO:0000256" key="3">
    <source>
        <dbReference type="ARBA" id="ARBA00022553"/>
    </source>
</evidence>
<dbReference type="InterPro" id="IPR001242">
    <property type="entry name" value="Condensation_dom"/>
</dbReference>
<dbReference type="FunFam" id="3.30.559.30:FF:000002">
    <property type="entry name" value="Nonribosomal peptide synthase Pes1"/>
    <property type="match status" value="2"/>
</dbReference>
<dbReference type="FunFam" id="1.10.1200.10:FF:000005">
    <property type="entry name" value="Nonribosomal peptide synthetase 1"/>
    <property type="match status" value="1"/>
</dbReference>
<name>A0A7U2FD95_PHANO</name>
<dbReference type="FunFam" id="3.30.559.10:FF:000048">
    <property type="entry name" value="Nonribosomal peptide synthase inpB"/>
    <property type="match status" value="1"/>
</dbReference>
<feature type="domain" description="Carrier" evidence="7">
    <location>
        <begin position="2299"/>
        <end position="2375"/>
    </location>
</feature>